<protein>
    <recommendedName>
        <fullName evidence="5">Nucleotide-diphospho-sugar transferase domain-containing protein</fullName>
    </recommendedName>
</protein>
<dbReference type="Pfam" id="PF03407">
    <property type="entry name" value="Nucleotid_trans"/>
    <property type="match status" value="1"/>
</dbReference>
<dbReference type="PANTHER" id="PTHR31306">
    <property type="entry name" value="ALPHA-1,6-MANNOSYLTRANSFERASE MNN11-RELATED"/>
    <property type="match status" value="1"/>
</dbReference>
<evidence type="ECO:0000256" key="4">
    <source>
        <dbReference type="ARBA" id="ARBA00022679"/>
    </source>
</evidence>
<dbReference type="EMBL" id="NJEU01000072">
    <property type="protein sequence ID" value="PHH82189.1"/>
    <property type="molecule type" value="Genomic_DNA"/>
</dbReference>
<comment type="similarity">
    <text evidence="2">Belongs to the glycosyltransferase 77 family.</text>
</comment>
<comment type="similarity">
    <text evidence="1">Belongs to the glycosyltransferase 34 family.</text>
</comment>
<dbReference type="GO" id="GO:0000139">
    <property type="term" value="C:Golgi membrane"/>
    <property type="evidence" value="ECO:0007669"/>
    <property type="project" value="TreeGrafter"/>
</dbReference>
<dbReference type="GO" id="GO:0006487">
    <property type="term" value="P:protein N-linked glycosylation"/>
    <property type="evidence" value="ECO:0007669"/>
    <property type="project" value="TreeGrafter"/>
</dbReference>
<evidence type="ECO:0000313" key="6">
    <source>
        <dbReference type="EMBL" id="PHH82189.1"/>
    </source>
</evidence>
<dbReference type="GO" id="GO:0016757">
    <property type="term" value="F:glycosyltransferase activity"/>
    <property type="evidence" value="ECO:0007669"/>
    <property type="project" value="UniProtKB-KW"/>
</dbReference>
<dbReference type="InterPro" id="IPR005069">
    <property type="entry name" value="Nucl-diP-sugar_transferase"/>
</dbReference>
<dbReference type="PANTHER" id="PTHR31306:SF3">
    <property type="entry name" value="NUCLEOTIDE-DIPHOSPHO-SUGAR TRANSFERASE DOMAIN-CONTAINING PROTEIN"/>
    <property type="match status" value="1"/>
</dbReference>
<sequence>MIHDYAYRFVRAPDFPDRHLTWSKVSIMQAALHEYELVVFLDQDAMFHHPHLPLEWLLNHWNHTSETALMVAQDPDLPHNKDANGNLFWNTGFIIAQNTSRANELFDAWIECPRDTTSPGCSHYAYNWPHEQGALRTFIQQGLFNRPEDIHPLPCSEANGSPVALSMSGPGCGGVFVRHFWSEGKSHPPEELADNVMRYFVKQLHGSFLEQGKHVFVDLSGQHDAKRR</sequence>
<keyword evidence="7" id="KW-1185">Reference proteome</keyword>
<reference evidence="6 7" key="1">
    <citation type="submission" date="2017-06" db="EMBL/GenBank/DDBJ databases">
        <title>Ant-infecting Ophiocordyceps genomes reveal a high diversity of potential behavioral manipulation genes and a possible major role for enterotoxins.</title>
        <authorList>
            <person name="De Bekker C."/>
            <person name="Evans H.C."/>
            <person name="Brachmann A."/>
            <person name="Hughes D.P."/>
        </authorList>
    </citation>
    <scope>NUCLEOTIDE SEQUENCE [LARGE SCALE GENOMIC DNA]</scope>
    <source>
        <strain evidence="6 7">1348a</strain>
    </source>
</reference>
<accession>A0A2C5Y2S0</accession>
<evidence type="ECO:0000259" key="5">
    <source>
        <dbReference type="Pfam" id="PF03407"/>
    </source>
</evidence>
<gene>
    <name evidence="6" type="ORF">CDD82_6747</name>
</gene>
<comment type="caution">
    <text evidence="6">The sequence shown here is derived from an EMBL/GenBank/DDBJ whole genome shotgun (WGS) entry which is preliminary data.</text>
</comment>
<evidence type="ECO:0000256" key="3">
    <source>
        <dbReference type="ARBA" id="ARBA00022676"/>
    </source>
</evidence>
<evidence type="ECO:0000313" key="7">
    <source>
        <dbReference type="Proteomes" id="UP000224854"/>
    </source>
</evidence>
<dbReference type="InterPro" id="IPR029044">
    <property type="entry name" value="Nucleotide-diphossugar_trans"/>
</dbReference>
<proteinExistence type="inferred from homology"/>
<dbReference type="OrthoDB" id="3763672at2759"/>
<name>A0A2C5Y2S0_9HYPO</name>
<dbReference type="InterPro" id="IPR008630">
    <property type="entry name" value="Glyco_trans_34"/>
</dbReference>
<dbReference type="Proteomes" id="UP000224854">
    <property type="component" value="Unassembled WGS sequence"/>
</dbReference>
<evidence type="ECO:0000256" key="1">
    <source>
        <dbReference type="ARBA" id="ARBA00005664"/>
    </source>
</evidence>
<organism evidence="6 7">
    <name type="scientific">Ophiocordyceps australis</name>
    <dbReference type="NCBI Taxonomy" id="1399860"/>
    <lineage>
        <taxon>Eukaryota</taxon>
        <taxon>Fungi</taxon>
        <taxon>Dikarya</taxon>
        <taxon>Ascomycota</taxon>
        <taxon>Pezizomycotina</taxon>
        <taxon>Sordariomycetes</taxon>
        <taxon>Hypocreomycetidae</taxon>
        <taxon>Hypocreales</taxon>
        <taxon>Ophiocordycipitaceae</taxon>
        <taxon>Ophiocordyceps</taxon>
    </lineage>
</organism>
<dbReference type="Gene3D" id="3.90.550.10">
    <property type="entry name" value="Spore Coat Polysaccharide Biosynthesis Protein SpsA, Chain A"/>
    <property type="match status" value="1"/>
</dbReference>
<keyword evidence="4" id="KW-0808">Transferase</keyword>
<dbReference type="SUPFAM" id="SSF53448">
    <property type="entry name" value="Nucleotide-diphospho-sugar transferases"/>
    <property type="match status" value="1"/>
</dbReference>
<evidence type="ECO:0000256" key="2">
    <source>
        <dbReference type="ARBA" id="ARBA00007033"/>
    </source>
</evidence>
<dbReference type="AlphaFoldDB" id="A0A2C5Y2S0"/>
<feature type="domain" description="Nucleotide-diphospho-sugar transferase" evidence="5">
    <location>
        <begin position="20"/>
        <end position="145"/>
    </location>
</feature>
<keyword evidence="3" id="KW-0328">Glycosyltransferase</keyword>